<keyword evidence="1" id="KW-0732">Signal</keyword>
<feature type="non-terminal residue" evidence="2">
    <location>
        <position position="235"/>
    </location>
</feature>
<dbReference type="AlphaFoldDB" id="V5IAW2"/>
<proteinExistence type="predicted"/>
<protein>
    <submittedName>
        <fullName evidence="2">E3 ubiquitin-protein ligase</fullName>
    </submittedName>
</protein>
<feature type="signal peptide" evidence="1">
    <location>
        <begin position="1"/>
        <end position="21"/>
    </location>
</feature>
<evidence type="ECO:0000313" key="2">
    <source>
        <dbReference type="EMBL" id="JAB67976.1"/>
    </source>
</evidence>
<gene>
    <name evidence="2" type="primary">HERC2</name>
</gene>
<accession>V5IAW2</accession>
<name>V5IAW2_ANOGL</name>
<feature type="chain" id="PRO_5004736483" evidence="1">
    <location>
        <begin position="22"/>
        <end position="235"/>
    </location>
</feature>
<organism evidence="2">
    <name type="scientific">Anoplophora glabripennis</name>
    <name type="common">Asian longhorn beetle</name>
    <name type="synonym">Anoplophora nobilis</name>
    <dbReference type="NCBI Taxonomy" id="217634"/>
    <lineage>
        <taxon>Eukaryota</taxon>
        <taxon>Metazoa</taxon>
        <taxon>Ecdysozoa</taxon>
        <taxon>Arthropoda</taxon>
        <taxon>Hexapoda</taxon>
        <taxon>Insecta</taxon>
        <taxon>Pterygota</taxon>
        <taxon>Neoptera</taxon>
        <taxon>Endopterygota</taxon>
        <taxon>Coleoptera</taxon>
        <taxon>Polyphaga</taxon>
        <taxon>Cucujiformia</taxon>
        <taxon>Chrysomeloidea</taxon>
        <taxon>Cerambycidae</taxon>
        <taxon>Lamiinae</taxon>
        <taxon>Lamiini</taxon>
        <taxon>Anoplophora</taxon>
    </lineage>
</organism>
<evidence type="ECO:0000256" key="1">
    <source>
        <dbReference type="SAM" id="SignalP"/>
    </source>
</evidence>
<dbReference type="EMBL" id="GALX01000490">
    <property type="protein sequence ID" value="JAB67976.1"/>
    <property type="molecule type" value="Transcribed_RNA"/>
</dbReference>
<reference evidence="2" key="1">
    <citation type="submission" date="2013-07" db="EMBL/GenBank/DDBJ databases">
        <title>Midgut Transcriptome Profiling of Anoplphora glabripennis, a Lignocellulose Degrading, Wood-Boring Cerambycid.</title>
        <authorList>
            <person name="Scully E.D."/>
            <person name="Hoover K."/>
            <person name="Carlson J.E."/>
            <person name="Tien M."/>
            <person name="Geib S.M."/>
        </authorList>
    </citation>
    <scope>NUCLEOTIDE SEQUENCE</scope>
</reference>
<sequence length="235" mass="26396">HGLLGWNQILNAMLIQKLNLAAYFLSDACLTTMMNDGSSSDQQQYMVVACLNVIGAWDVRPRIGATAEIESGQGTVIRVTPKGKLCIQLHETGEIKKVPVSNLKLLGVTEFNFDRMPLSENFIKTWANLLLIRHSSLNSHDKKSYHGQVNLPYLRSQQNILCALNATRVLHMNQYKLRKILKHPVNGMDQSQEQQSIEEELNQQPVLLIQKLLGKATRPSPLKPGFNIQEMQLAG</sequence>
<feature type="non-terminal residue" evidence="2">
    <location>
        <position position="1"/>
    </location>
</feature>